<organism evidence="3 4">
    <name type="scientific">Orbilia brochopaga</name>
    <dbReference type="NCBI Taxonomy" id="3140254"/>
    <lineage>
        <taxon>Eukaryota</taxon>
        <taxon>Fungi</taxon>
        <taxon>Dikarya</taxon>
        <taxon>Ascomycota</taxon>
        <taxon>Pezizomycotina</taxon>
        <taxon>Orbiliomycetes</taxon>
        <taxon>Orbiliales</taxon>
        <taxon>Orbiliaceae</taxon>
        <taxon>Orbilia</taxon>
    </lineage>
</organism>
<feature type="region of interest" description="Disordered" evidence="2">
    <location>
        <begin position="508"/>
        <end position="547"/>
    </location>
</feature>
<feature type="compositionally biased region" description="Pro residues" evidence="2">
    <location>
        <begin position="384"/>
        <end position="393"/>
    </location>
</feature>
<proteinExistence type="predicted"/>
<gene>
    <name evidence="3" type="ORF">TWF696_008975</name>
</gene>
<protein>
    <recommendedName>
        <fullName evidence="5">Clr5 domain-containing protein</fullName>
    </recommendedName>
</protein>
<sequence length="1033" mass="117148">MHAPWPPASPPSQREGSQHDDRRAARLRKRAYVKIEEWEPYKELVLQMRHEKMKERDIIGALRQRGFVVEMHQLKKVLQIWNSRRNLKRKQRDYIVQTVKERRRAGKHRTVFYNTHSEILIDLPEVKEIMRRYGNSVPVEPPSPDGLVPGSPEDFAGGKGPYKRPRARSPDQPTVILGRGGESSTPEPLEIDMFLEEEARRARAQRDRSSTGSGHTPPVYGLGNVHQPYDQFSMATESIDYGYSPTGQPSFPIYEPLAPMSLFQVSEPPPVMAPQSFAYVPHLRTEDFVDLFADTGYRYNAPSPPPPPPPPPPPQMPNNYPPQMPTQFDNKSKRVSARPPQYPSGALQPMQSRLPPPPPPPPPPPIPPPSLQRYPQPEFFSGPTPAPPPPPRPWRARRRDTDEDAGALFSDSTFDNTLAEIQHPIKDCTAYDRVRVSRRRADFLDAPRPAGAAPPVLTITESEEDMAWDEEEPEDDYVSSQRSSYIPPRIYGTIVGNLRPAVNRVQVNRTSTVAPAPGATMSPRPSPKPASYAPRPIKQEEEEEENLVESLEIKNEEEDVADILGGLTLSDDQDVKIKKEDTETPIAPRPPVSDHSAERKTKTARLLKIESNYGEPGLVEFGSSEMEELYRTSLKDWIKDLVDRADSATNFPPMKFEDEDEPFSNVSTGTVVFEPLPAPACAAIQSFKNTDLESAGSDSAGKNLWTWILKMYKTLIEHMTETADKDWTLLTSQQQAQIYYLPFLRKRFGLKHIFTLSAISILGASPIWEKLRRAKDGIRLQNIAYQGLADIGIGRCCLAFEGLDDKMDWPTWQDRSPKRYKMALRRSVTYYRVVREQFQNTSLIGLYGVANMVKALSKVDVKRCAKVIPVAVGLLLSVPSSFRDLDDFILATSKLSDAMCEVGMVNTALELMHSVLPDILTHDFWAVQHMLPVASFVASISHGHEIRREWLRVIEYQRVLIPFYERVMGMDHVNTMVCIGKARRAMEERGVRMVRSPSLKPERFFYESLEHRRGMSREKFMERVVLAVERFGI</sequence>
<dbReference type="PANTHER" id="PTHR13037">
    <property type="entry name" value="FORMIN"/>
    <property type="match status" value="1"/>
</dbReference>
<comment type="caution">
    <text evidence="3">The sequence shown here is derived from an EMBL/GenBank/DDBJ whole genome shotgun (WGS) entry which is preliminary data.</text>
</comment>
<feature type="compositionally biased region" description="Pro residues" evidence="2">
    <location>
        <begin position="1"/>
        <end position="10"/>
    </location>
</feature>
<keyword evidence="4" id="KW-1185">Reference proteome</keyword>
<feature type="region of interest" description="Disordered" evidence="2">
    <location>
        <begin position="204"/>
        <end position="223"/>
    </location>
</feature>
<name>A0AAV9UEL8_9PEZI</name>
<feature type="compositionally biased region" description="Pro residues" evidence="2">
    <location>
        <begin position="302"/>
        <end position="324"/>
    </location>
</feature>
<dbReference type="EMBL" id="JAVHNQ010000008">
    <property type="protein sequence ID" value="KAK6340651.1"/>
    <property type="molecule type" value="Genomic_DNA"/>
</dbReference>
<evidence type="ECO:0000313" key="3">
    <source>
        <dbReference type="EMBL" id="KAK6340651.1"/>
    </source>
</evidence>
<keyword evidence="1" id="KW-0945">Host-virus interaction</keyword>
<evidence type="ECO:0000313" key="4">
    <source>
        <dbReference type="Proteomes" id="UP001375240"/>
    </source>
</evidence>
<dbReference type="AlphaFoldDB" id="A0AAV9UEL8"/>
<evidence type="ECO:0000256" key="2">
    <source>
        <dbReference type="SAM" id="MobiDB-lite"/>
    </source>
</evidence>
<accession>A0AAV9UEL8</accession>
<dbReference type="Proteomes" id="UP001375240">
    <property type="component" value="Unassembled WGS sequence"/>
</dbReference>
<feature type="region of interest" description="Disordered" evidence="2">
    <location>
        <begin position="1"/>
        <end position="24"/>
    </location>
</feature>
<reference evidence="3 4" key="1">
    <citation type="submission" date="2019-10" db="EMBL/GenBank/DDBJ databases">
        <authorList>
            <person name="Palmer J.M."/>
        </authorList>
    </citation>
    <scope>NUCLEOTIDE SEQUENCE [LARGE SCALE GENOMIC DNA]</scope>
    <source>
        <strain evidence="3 4">TWF696</strain>
    </source>
</reference>
<evidence type="ECO:0008006" key="5">
    <source>
        <dbReference type="Google" id="ProtNLM"/>
    </source>
</evidence>
<feature type="region of interest" description="Disordered" evidence="2">
    <location>
        <begin position="579"/>
        <end position="600"/>
    </location>
</feature>
<feature type="region of interest" description="Disordered" evidence="2">
    <location>
        <begin position="294"/>
        <end position="411"/>
    </location>
</feature>
<evidence type="ECO:0000256" key="1">
    <source>
        <dbReference type="ARBA" id="ARBA00022581"/>
    </source>
</evidence>
<dbReference type="PANTHER" id="PTHR13037:SF24">
    <property type="entry name" value="POLYCOMB PROTEIN PCL-RELATED"/>
    <property type="match status" value="1"/>
</dbReference>
<feature type="region of interest" description="Disordered" evidence="2">
    <location>
        <begin position="136"/>
        <end position="187"/>
    </location>
</feature>
<feature type="compositionally biased region" description="Pro residues" evidence="2">
    <location>
        <begin position="354"/>
        <end position="370"/>
    </location>
</feature>